<accession>A0AAN8XT08</accession>
<name>A0AAN8XT08_HALRR</name>
<sequence>VERGDESPWPAIASPTEASGEVAPARRGAKAALSEGTARPAEATASPGGSRTSGRGSG</sequence>
<dbReference type="Proteomes" id="UP001381693">
    <property type="component" value="Unassembled WGS sequence"/>
</dbReference>
<protein>
    <submittedName>
        <fullName evidence="2">Uncharacterized protein</fullName>
    </submittedName>
</protein>
<feature type="non-terminal residue" evidence="2">
    <location>
        <position position="58"/>
    </location>
</feature>
<evidence type="ECO:0000313" key="3">
    <source>
        <dbReference type="Proteomes" id="UP001381693"/>
    </source>
</evidence>
<gene>
    <name evidence="2" type="ORF">SK128_023476</name>
</gene>
<proteinExistence type="predicted"/>
<comment type="caution">
    <text evidence="2">The sequence shown here is derived from an EMBL/GenBank/DDBJ whole genome shotgun (WGS) entry which is preliminary data.</text>
</comment>
<evidence type="ECO:0000313" key="2">
    <source>
        <dbReference type="EMBL" id="KAK7083720.1"/>
    </source>
</evidence>
<organism evidence="2 3">
    <name type="scientific">Halocaridina rubra</name>
    <name type="common">Hawaiian red shrimp</name>
    <dbReference type="NCBI Taxonomy" id="373956"/>
    <lineage>
        <taxon>Eukaryota</taxon>
        <taxon>Metazoa</taxon>
        <taxon>Ecdysozoa</taxon>
        <taxon>Arthropoda</taxon>
        <taxon>Crustacea</taxon>
        <taxon>Multicrustacea</taxon>
        <taxon>Malacostraca</taxon>
        <taxon>Eumalacostraca</taxon>
        <taxon>Eucarida</taxon>
        <taxon>Decapoda</taxon>
        <taxon>Pleocyemata</taxon>
        <taxon>Caridea</taxon>
        <taxon>Atyoidea</taxon>
        <taxon>Atyidae</taxon>
        <taxon>Halocaridina</taxon>
    </lineage>
</organism>
<keyword evidence="3" id="KW-1185">Reference proteome</keyword>
<dbReference type="AlphaFoldDB" id="A0AAN8XT08"/>
<dbReference type="EMBL" id="JAXCGZ010002616">
    <property type="protein sequence ID" value="KAK7083720.1"/>
    <property type="molecule type" value="Genomic_DNA"/>
</dbReference>
<feature type="non-terminal residue" evidence="2">
    <location>
        <position position="1"/>
    </location>
</feature>
<feature type="compositionally biased region" description="Low complexity" evidence="1">
    <location>
        <begin position="43"/>
        <end position="58"/>
    </location>
</feature>
<reference evidence="2 3" key="1">
    <citation type="submission" date="2023-11" db="EMBL/GenBank/DDBJ databases">
        <title>Halocaridina rubra genome assembly.</title>
        <authorList>
            <person name="Smith C."/>
        </authorList>
    </citation>
    <scope>NUCLEOTIDE SEQUENCE [LARGE SCALE GENOMIC DNA]</scope>
    <source>
        <strain evidence="2">EP-1</strain>
        <tissue evidence="2">Whole</tissue>
    </source>
</reference>
<evidence type="ECO:0000256" key="1">
    <source>
        <dbReference type="SAM" id="MobiDB-lite"/>
    </source>
</evidence>
<feature type="region of interest" description="Disordered" evidence="1">
    <location>
        <begin position="1"/>
        <end position="58"/>
    </location>
</feature>